<evidence type="ECO:0000313" key="2">
    <source>
        <dbReference type="EMBL" id="JAD78348.1"/>
    </source>
</evidence>
<name>A0A0A9CV86_ARUDO</name>
<accession>A0A0A9CV86</accession>
<feature type="compositionally biased region" description="Basic and acidic residues" evidence="1">
    <location>
        <begin position="100"/>
        <end position="109"/>
    </location>
</feature>
<reference evidence="2" key="2">
    <citation type="journal article" date="2015" name="Data Brief">
        <title>Shoot transcriptome of the giant reed, Arundo donax.</title>
        <authorList>
            <person name="Barrero R.A."/>
            <person name="Guerrero F.D."/>
            <person name="Moolhuijzen P."/>
            <person name="Goolsby J.A."/>
            <person name="Tidwell J."/>
            <person name="Bellgard S.E."/>
            <person name="Bellgard M.I."/>
        </authorList>
    </citation>
    <scope>NUCLEOTIDE SEQUENCE</scope>
    <source>
        <tissue evidence="2">Shoot tissue taken approximately 20 cm above the soil surface</tissue>
    </source>
</reference>
<reference evidence="2" key="1">
    <citation type="submission" date="2014-09" db="EMBL/GenBank/DDBJ databases">
        <authorList>
            <person name="Magalhaes I.L.F."/>
            <person name="Oliveira U."/>
            <person name="Santos F.R."/>
            <person name="Vidigal T.H.D.A."/>
            <person name="Brescovit A.D."/>
            <person name="Santos A.J."/>
        </authorList>
    </citation>
    <scope>NUCLEOTIDE SEQUENCE</scope>
    <source>
        <tissue evidence="2">Shoot tissue taken approximately 20 cm above the soil surface</tissue>
    </source>
</reference>
<protein>
    <submittedName>
        <fullName evidence="2">Uncharacterized protein</fullName>
    </submittedName>
</protein>
<dbReference type="EMBL" id="GBRH01219547">
    <property type="protein sequence ID" value="JAD78348.1"/>
    <property type="molecule type" value="Transcribed_RNA"/>
</dbReference>
<evidence type="ECO:0000256" key="1">
    <source>
        <dbReference type="SAM" id="MobiDB-lite"/>
    </source>
</evidence>
<feature type="region of interest" description="Disordered" evidence="1">
    <location>
        <begin position="100"/>
        <end position="130"/>
    </location>
</feature>
<proteinExistence type="predicted"/>
<feature type="region of interest" description="Disordered" evidence="1">
    <location>
        <begin position="148"/>
        <end position="173"/>
    </location>
</feature>
<sequence>MADLCALSGDDRFCTPPDRSSTDLCGWGGWWLPWRASPAEEAREGKEDADLRLDPRVYDPAAAGGGGMSFSAGADERRWILLPTPTPGCRRCADGAAAAESRRQRDRLLWPHCSSTSPTPAPPPVELGEAVSEESEGWWCAWSRAGLRPADDGGGGCGARARNGLDSNEDAPR</sequence>
<dbReference type="AlphaFoldDB" id="A0A0A9CV86"/>
<organism evidence="2">
    <name type="scientific">Arundo donax</name>
    <name type="common">Giant reed</name>
    <name type="synonym">Donax arundinaceus</name>
    <dbReference type="NCBI Taxonomy" id="35708"/>
    <lineage>
        <taxon>Eukaryota</taxon>
        <taxon>Viridiplantae</taxon>
        <taxon>Streptophyta</taxon>
        <taxon>Embryophyta</taxon>
        <taxon>Tracheophyta</taxon>
        <taxon>Spermatophyta</taxon>
        <taxon>Magnoliopsida</taxon>
        <taxon>Liliopsida</taxon>
        <taxon>Poales</taxon>
        <taxon>Poaceae</taxon>
        <taxon>PACMAD clade</taxon>
        <taxon>Arundinoideae</taxon>
        <taxon>Arundineae</taxon>
        <taxon>Arundo</taxon>
    </lineage>
</organism>